<keyword evidence="1" id="KW-0812">Transmembrane</keyword>
<feature type="transmembrane region" description="Helical" evidence="1">
    <location>
        <begin position="115"/>
        <end position="131"/>
    </location>
</feature>
<feature type="transmembrane region" description="Helical" evidence="1">
    <location>
        <begin position="162"/>
        <end position="187"/>
    </location>
</feature>
<evidence type="ECO:0000313" key="2">
    <source>
        <dbReference type="EMBL" id="QHR93353.1"/>
    </source>
</evidence>
<feature type="transmembrane region" description="Helical" evidence="1">
    <location>
        <begin position="300"/>
        <end position="317"/>
    </location>
</feature>
<name>A0A6B9XYT4_ENTCL</name>
<sequence length="383" mass="44492">MTVYILVGLISLISFSLTRQYENVSVNRLLCIVFILFTGLSYTNGWDWYGYKDYYEYIQDNGFEAVNGYNEYGIEYLYLVYLYLIGLVGFGFGFFIFLNSIIVNVLIYRTCKKTAINYGLFMFIYLAASYIRLELSTIRQGLAVALIMMTYASLLNEKKKTALIYIILAVAMHRSAIIVLVFLPLITSVKNRNIHYLIVLFALPFIFASSEINKLLLQVLGYLNSGFFAVYVSKLITYLSMNAQASVNPQALVVLLLYGVAIFYCDFRIKKQVLFLNIMACQVIISLYCTFLTQLIIMRVIYYFQIGWMCWLVILYTEYCKPKWLCFILIVFTMTVKLSLNFRYEPDRLVFFPYYNVVSSLVDDNYGRSQGYILDKADDLLQE</sequence>
<feature type="transmembrane region" description="Helical" evidence="1">
    <location>
        <begin position="26"/>
        <end position="43"/>
    </location>
</feature>
<keyword evidence="1" id="KW-0472">Membrane</keyword>
<dbReference type="AlphaFoldDB" id="A0A6B9XYT4"/>
<feature type="transmembrane region" description="Helical" evidence="1">
    <location>
        <begin position="219"/>
        <end position="241"/>
    </location>
</feature>
<feature type="transmembrane region" description="Helical" evidence="1">
    <location>
        <begin position="247"/>
        <end position="267"/>
    </location>
</feature>
<gene>
    <name evidence="2" type="primary">wzy</name>
</gene>
<feature type="transmembrane region" description="Helical" evidence="1">
    <location>
        <begin position="80"/>
        <end position="108"/>
    </location>
</feature>
<feature type="transmembrane region" description="Helical" evidence="1">
    <location>
        <begin position="324"/>
        <end position="344"/>
    </location>
</feature>
<evidence type="ECO:0000256" key="1">
    <source>
        <dbReference type="SAM" id="Phobius"/>
    </source>
</evidence>
<organism evidence="2">
    <name type="scientific">Enterobacter cloacae</name>
    <dbReference type="NCBI Taxonomy" id="550"/>
    <lineage>
        <taxon>Bacteria</taxon>
        <taxon>Pseudomonadati</taxon>
        <taxon>Pseudomonadota</taxon>
        <taxon>Gammaproteobacteria</taxon>
        <taxon>Enterobacterales</taxon>
        <taxon>Enterobacteriaceae</taxon>
        <taxon>Enterobacter</taxon>
        <taxon>Enterobacter cloacae complex</taxon>
    </lineage>
</organism>
<feature type="transmembrane region" description="Helical" evidence="1">
    <location>
        <begin position="274"/>
        <end position="294"/>
    </location>
</feature>
<dbReference type="InterPro" id="IPR049458">
    <property type="entry name" value="EpsG-like"/>
</dbReference>
<feature type="transmembrane region" description="Helical" evidence="1">
    <location>
        <begin position="193"/>
        <end position="212"/>
    </location>
</feature>
<protein>
    <submittedName>
        <fullName evidence="2">O antigen polymerase</fullName>
    </submittedName>
</protein>
<reference evidence="2" key="1">
    <citation type="submission" date="2019-03" db="EMBL/GenBank/DDBJ databases">
        <title>Genetic characterization of the O-antigen and development of a molecular serotyping scheme for Enterobacter cloacae.</title>
        <authorList>
            <person name="Li Y."/>
            <person name="Huang J."/>
            <person name="Wang X."/>
            <person name="Xu C."/>
            <person name="Han T."/>
            <person name="Guo X."/>
        </authorList>
    </citation>
    <scope>NUCLEOTIDE SEQUENCE</scope>
    <source>
        <strain evidence="2">NCTC 11595</strain>
    </source>
</reference>
<keyword evidence="1" id="KW-1133">Transmembrane helix</keyword>
<dbReference type="EMBL" id="MK595737">
    <property type="protein sequence ID" value="QHR93353.1"/>
    <property type="molecule type" value="Genomic_DNA"/>
</dbReference>
<proteinExistence type="predicted"/>
<feature type="transmembrane region" description="Helical" evidence="1">
    <location>
        <begin position="137"/>
        <end position="155"/>
    </location>
</feature>
<dbReference type="Pfam" id="PF14897">
    <property type="entry name" value="EpsG"/>
    <property type="match status" value="1"/>
</dbReference>
<accession>A0A6B9XYT4</accession>